<dbReference type="Pfam" id="PF01740">
    <property type="entry name" value="STAS"/>
    <property type="match status" value="1"/>
</dbReference>
<evidence type="ECO:0000259" key="1">
    <source>
        <dbReference type="PROSITE" id="PS50801"/>
    </source>
</evidence>
<organism evidence="2 3">
    <name type="scientific">Jeotgalibacillus salarius</name>
    <dbReference type="NCBI Taxonomy" id="546023"/>
    <lineage>
        <taxon>Bacteria</taxon>
        <taxon>Bacillati</taxon>
        <taxon>Bacillota</taxon>
        <taxon>Bacilli</taxon>
        <taxon>Bacillales</taxon>
        <taxon>Caryophanaceae</taxon>
        <taxon>Jeotgalibacillus</taxon>
    </lineage>
</organism>
<dbReference type="SUPFAM" id="SSF52091">
    <property type="entry name" value="SpoIIaa-like"/>
    <property type="match status" value="1"/>
</dbReference>
<comment type="caution">
    <text evidence="2">The sequence shown here is derived from an EMBL/GenBank/DDBJ whole genome shotgun (WGS) entry which is preliminary data.</text>
</comment>
<evidence type="ECO:0000313" key="2">
    <source>
        <dbReference type="EMBL" id="TFE01457.1"/>
    </source>
</evidence>
<proteinExistence type="predicted"/>
<dbReference type="InterPro" id="IPR002645">
    <property type="entry name" value="STAS_dom"/>
</dbReference>
<dbReference type="InterPro" id="IPR036513">
    <property type="entry name" value="STAS_dom_sf"/>
</dbReference>
<dbReference type="CDD" id="cd07041">
    <property type="entry name" value="STAS_RsbR_RsbS_like"/>
    <property type="match status" value="1"/>
</dbReference>
<dbReference type="Gene3D" id="3.30.750.24">
    <property type="entry name" value="STAS domain"/>
    <property type="match status" value="1"/>
</dbReference>
<keyword evidence="3" id="KW-1185">Reference proteome</keyword>
<dbReference type="OrthoDB" id="2677458at2"/>
<dbReference type="Proteomes" id="UP000297776">
    <property type="component" value="Unassembled WGS sequence"/>
</dbReference>
<accession>A0A4Y8LGY9</accession>
<dbReference type="AlphaFoldDB" id="A0A4Y8LGY9"/>
<gene>
    <name evidence="2" type="ORF">E2626_07715</name>
</gene>
<dbReference type="PANTHER" id="PTHR33745">
    <property type="entry name" value="RSBT ANTAGONIST PROTEIN RSBS-RELATED"/>
    <property type="match status" value="1"/>
</dbReference>
<dbReference type="PANTHER" id="PTHR33745:SF8">
    <property type="entry name" value="BLUE-LIGHT PHOTORECEPTOR"/>
    <property type="match status" value="1"/>
</dbReference>
<sequence length="276" mass="31458">MGSIQDFAAYLKENGQELGEKLLVYSLGKVDIEIPKHMVEDARKNNGRFFEFFSETLIVEKEESVEEKYLKWSKENIEQQVSMIDKLSSLIKPYPDTRMYFSDLIGTICLNNNLSTKDTLFVLNRLNFILDINMRESVLIFERYKNRINEESRREILELSAPIVPIQPGVVVLPLVGKIDAARAEHLMTKTIPAMSEMELDCVIIDFSGIVTVDNEVAGHVFDITNVLKLLGVDVNVSGLRPELAQHIVLNGIHFKDIQTFSNVQQAVKDWDVKIL</sequence>
<reference evidence="2 3" key="1">
    <citation type="submission" date="2019-03" db="EMBL/GenBank/DDBJ databases">
        <authorList>
            <person name="Yang Y."/>
        </authorList>
    </citation>
    <scope>NUCLEOTIDE SEQUENCE [LARGE SCALE GENOMIC DNA]</scope>
    <source>
        <strain evidence="2 3">ASL-1</strain>
    </source>
</reference>
<protein>
    <submittedName>
        <fullName evidence="2">STAS domain-containing protein</fullName>
    </submittedName>
</protein>
<name>A0A4Y8LGY9_9BACL</name>
<dbReference type="RefSeq" id="WP_134381177.1">
    <property type="nucleotide sequence ID" value="NZ_SORX01000004.1"/>
</dbReference>
<evidence type="ECO:0000313" key="3">
    <source>
        <dbReference type="Proteomes" id="UP000297776"/>
    </source>
</evidence>
<feature type="domain" description="STAS" evidence="1">
    <location>
        <begin position="160"/>
        <end position="271"/>
    </location>
</feature>
<dbReference type="InterPro" id="IPR051932">
    <property type="entry name" value="Bact_StressResp_Reg"/>
</dbReference>
<dbReference type="PROSITE" id="PS50801">
    <property type="entry name" value="STAS"/>
    <property type="match status" value="1"/>
</dbReference>
<dbReference type="EMBL" id="SORX01000004">
    <property type="protein sequence ID" value="TFE01457.1"/>
    <property type="molecule type" value="Genomic_DNA"/>
</dbReference>